<dbReference type="AlphaFoldDB" id="S3HMW0"/>
<dbReference type="eggNOG" id="COG3219">
    <property type="taxonomic scope" value="Bacteria"/>
</dbReference>
<reference evidence="2 3" key="1">
    <citation type="journal article" date="2012" name="J. Bacteriol.">
        <title>Genome sequence of Rhizobium grahamii CCGE502, a broad-host-range symbiont with low nodulation competitiveness in Phaseolus vulgaris.</title>
        <authorList>
            <person name="Althabegoiti M.J."/>
            <person name="Lozano L."/>
            <person name="Torres-Tejerizo G."/>
            <person name="Ormeno-Orrillo E."/>
            <person name="Rogel M.A."/>
            <person name="Gonzalez V."/>
            <person name="Martinez-Romero E."/>
        </authorList>
    </citation>
    <scope>NUCLEOTIDE SEQUENCE [LARGE SCALE GENOMIC DNA]</scope>
    <source>
        <strain evidence="2 3">CCGE 502</strain>
    </source>
</reference>
<dbReference type="Gene3D" id="1.10.150.690">
    <property type="entry name" value="DUF2063"/>
    <property type="match status" value="1"/>
</dbReference>
<keyword evidence="3" id="KW-1185">Reference proteome</keyword>
<evidence type="ECO:0000259" key="1">
    <source>
        <dbReference type="Pfam" id="PF09836"/>
    </source>
</evidence>
<dbReference type="EMBL" id="AEYE02000002">
    <property type="protein sequence ID" value="EPF00243.1"/>
    <property type="molecule type" value="Genomic_DNA"/>
</dbReference>
<evidence type="ECO:0000313" key="3">
    <source>
        <dbReference type="Proteomes" id="UP000014411"/>
    </source>
</evidence>
<sequence length="252" mass="27292">MSLPTQANFAHALIIREAEIPSGLAAWNAAPPERRFNVYRNNMTVGLTGVLASRFPIAEKIVGEDFFAAMVSEFIRHHPPTSPLLLSYGDDFPEFVASFEPAKDLAYLPDVIRLERARSRAYHAADAAPLDLAVLAKTAPEKLAGLVFERHPAMSVLRSAHPIVTIWAMNVGEIELAPIVDWRDEDAMITRAHMSVEVHRLLPGGAVFLEALSTGMPLSGAVGTAVAEAPTFDLSANLACALRAGAFRSVRD</sequence>
<accession>S3HMW0</accession>
<dbReference type="HOGENOM" id="CLU_086594_0_1_5"/>
<evidence type="ECO:0000313" key="2">
    <source>
        <dbReference type="EMBL" id="EPF00243.1"/>
    </source>
</evidence>
<name>S3HMW0_9HYPH</name>
<dbReference type="STRING" id="990285.RGCCGE502_00895"/>
<dbReference type="InterPro" id="IPR044922">
    <property type="entry name" value="DUF2063_N_sf"/>
</dbReference>
<dbReference type="Pfam" id="PF09836">
    <property type="entry name" value="DUF2063"/>
    <property type="match status" value="1"/>
</dbReference>
<gene>
    <name evidence="2" type="ORF">RGCCGE502_00895</name>
</gene>
<protein>
    <recommendedName>
        <fullName evidence="1">Putative DNA-binding domain-containing protein</fullName>
    </recommendedName>
</protein>
<proteinExistence type="predicted"/>
<feature type="domain" description="Putative DNA-binding" evidence="1">
    <location>
        <begin position="5"/>
        <end position="96"/>
    </location>
</feature>
<dbReference type="Proteomes" id="UP000014411">
    <property type="component" value="Unassembled WGS sequence"/>
</dbReference>
<dbReference type="RefSeq" id="WP_016552276.1">
    <property type="nucleotide sequence ID" value="NZ_AEYE02000002.1"/>
</dbReference>
<comment type="caution">
    <text evidence="2">The sequence shown here is derived from an EMBL/GenBank/DDBJ whole genome shotgun (WGS) entry which is preliminary data.</text>
</comment>
<dbReference type="InterPro" id="IPR018640">
    <property type="entry name" value="DUF2063"/>
</dbReference>
<organism evidence="2 3">
    <name type="scientific">Rhizobium grahamii CCGE 502</name>
    <dbReference type="NCBI Taxonomy" id="990285"/>
    <lineage>
        <taxon>Bacteria</taxon>
        <taxon>Pseudomonadati</taxon>
        <taxon>Pseudomonadota</taxon>
        <taxon>Alphaproteobacteria</taxon>
        <taxon>Hyphomicrobiales</taxon>
        <taxon>Rhizobiaceae</taxon>
        <taxon>Rhizobium/Agrobacterium group</taxon>
        <taxon>Rhizobium</taxon>
    </lineage>
</organism>